<feature type="region of interest" description="Disordered" evidence="3">
    <location>
        <begin position="145"/>
        <end position="168"/>
    </location>
</feature>
<dbReference type="InterPro" id="IPR050445">
    <property type="entry name" value="Bact_polysacc_biosynth/exp"/>
</dbReference>
<dbReference type="AlphaFoldDB" id="A0A6B8KAE6"/>
<evidence type="ECO:0000313" key="6">
    <source>
        <dbReference type="Proteomes" id="UP000309061"/>
    </source>
</evidence>
<keyword evidence="4" id="KW-1133">Transmembrane helix</keyword>
<keyword evidence="1" id="KW-0547">Nucleotide-binding</keyword>
<dbReference type="KEGG" id="mhey:H2LOC_001255"/>
<keyword evidence="6" id="KW-1185">Reference proteome</keyword>
<dbReference type="SUPFAM" id="SSF52540">
    <property type="entry name" value="P-loop containing nucleoside triphosphate hydrolases"/>
    <property type="match status" value="1"/>
</dbReference>
<dbReference type="InterPro" id="IPR027417">
    <property type="entry name" value="P-loop_NTPase"/>
</dbReference>
<proteinExistence type="predicted"/>
<dbReference type="InterPro" id="IPR005702">
    <property type="entry name" value="Wzc-like_C"/>
</dbReference>
<dbReference type="PANTHER" id="PTHR32309:SF31">
    <property type="entry name" value="CAPSULAR EXOPOLYSACCHARIDE FAMILY"/>
    <property type="match status" value="1"/>
</dbReference>
<evidence type="ECO:0000256" key="3">
    <source>
        <dbReference type="SAM" id="MobiDB-lite"/>
    </source>
</evidence>
<evidence type="ECO:0000256" key="1">
    <source>
        <dbReference type="ARBA" id="ARBA00022741"/>
    </source>
</evidence>
<keyword evidence="4" id="KW-0472">Membrane</keyword>
<evidence type="ECO:0008006" key="7">
    <source>
        <dbReference type="Google" id="ProtNLM"/>
    </source>
</evidence>
<dbReference type="CDD" id="cd05387">
    <property type="entry name" value="BY-kinase"/>
    <property type="match status" value="1"/>
</dbReference>
<keyword evidence="4" id="KW-0812">Transmembrane</keyword>
<name>A0A6B8KAE6_9HYPH</name>
<keyword evidence="2" id="KW-0067">ATP-binding</keyword>
<accession>A0A6B8KAE6</accession>
<evidence type="ECO:0000313" key="5">
    <source>
        <dbReference type="EMBL" id="QGM44432.1"/>
    </source>
</evidence>
<reference evidence="5 6" key="1">
    <citation type="submission" date="2019-11" db="EMBL/GenBank/DDBJ databases">
        <title>The genome sequence of Methylocystis heyeri.</title>
        <authorList>
            <person name="Oshkin I.Y."/>
            <person name="Miroshnikov K."/>
            <person name="Dedysh S.N."/>
        </authorList>
    </citation>
    <scope>NUCLEOTIDE SEQUENCE [LARGE SCALE GENOMIC DNA]</scope>
    <source>
        <strain evidence="5 6">H2</strain>
    </source>
</reference>
<dbReference type="EMBL" id="CP046052">
    <property type="protein sequence ID" value="QGM44432.1"/>
    <property type="molecule type" value="Genomic_DNA"/>
</dbReference>
<evidence type="ECO:0000256" key="2">
    <source>
        <dbReference type="ARBA" id="ARBA00022840"/>
    </source>
</evidence>
<dbReference type="Proteomes" id="UP000309061">
    <property type="component" value="Chromosome"/>
</dbReference>
<feature type="transmembrane region" description="Helical" evidence="4">
    <location>
        <begin position="351"/>
        <end position="372"/>
    </location>
</feature>
<protein>
    <recommendedName>
        <fullName evidence="7">AAA family ATPase</fullName>
    </recommendedName>
</protein>
<dbReference type="OrthoDB" id="230260at2"/>
<sequence length="667" mass="73074">MSSCQGMKVMLFTPRNHSSADKHRTLDELPIIEKDIVQARRHARDSLEPRKQLIRRRLPFILLFASGGAALFLLAALMLPPTYAAKSMLIVDPQVRPPTDASNEGTASRVAEINSGSAALAIETHMGVLNSRDFLQRAVSGLSGETAPETVKQSEEQQPRKKATSGDLVSQLSERLAVWADALLKSPKSTTPIADELEKRIKIAQDGKSDIITVTFNSSDPTFAADVVNRIAESYVDNRTEMLQASTKREIAHVTANIAVVKSEVGRADASALSLLQRRPEATGETAGQGKQFTYQRLRELTSEAATARLLQPSLQRRLGLLQAELANIKPDVRVLALARTPQKPNSLNPIILAVPVFVSLLIAGSWIAAWLDKLDMRLRSEGDLHNCLGVPCSALLPRVRKKRFFQPKTREDLLGPELGPYAQAIRFLVASVHPEASERNRKIARVIMAASSLPEEGKSTLCHSLGAFVASIGLKVLIIDFDKRGPQRNAPLISTAGVVESIERIAPADADYLALGRSSGDLLRLLTSEDWANAFDELKRKYDYILLDCPPLLGVSDFRLVTPFADRILFLVKWESTKWDQARSAFRMLRGSGAPDEIMPVYTQVDLARQALYSSGALSDYFLHQRRYWASKARLLAMPSVNAQLATPAEQPGAAVAGGECKAAEA</sequence>
<evidence type="ECO:0000256" key="4">
    <source>
        <dbReference type="SAM" id="Phobius"/>
    </source>
</evidence>
<dbReference type="PANTHER" id="PTHR32309">
    <property type="entry name" value="TYROSINE-PROTEIN KINASE"/>
    <property type="match status" value="1"/>
</dbReference>
<dbReference type="Gene3D" id="3.40.50.300">
    <property type="entry name" value="P-loop containing nucleotide triphosphate hydrolases"/>
    <property type="match status" value="1"/>
</dbReference>
<organism evidence="5 6">
    <name type="scientific">Methylocystis heyeri</name>
    <dbReference type="NCBI Taxonomy" id="391905"/>
    <lineage>
        <taxon>Bacteria</taxon>
        <taxon>Pseudomonadati</taxon>
        <taxon>Pseudomonadota</taxon>
        <taxon>Alphaproteobacteria</taxon>
        <taxon>Hyphomicrobiales</taxon>
        <taxon>Methylocystaceae</taxon>
        <taxon>Methylocystis</taxon>
    </lineage>
</organism>
<feature type="transmembrane region" description="Helical" evidence="4">
    <location>
        <begin position="60"/>
        <end position="79"/>
    </location>
</feature>
<gene>
    <name evidence="5" type="ORF">H2LOC_001255</name>
</gene>